<dbReference type="PROSITE" id="PS50240">
    <property type="entry name" value="TRYPSIN_DOM"/>
    <property type="match status" value="1"/>
</dbReference>
<dbReference type="Pfam" id="PF00089">
    <property type="entry name" value="Trypsin"/>
    <property type="match status" value="1"/>
</dbReference>
<dbReference type="Gene3D" id="2.40.10.10">
    <property type="entry name" value="Trypsin-like serine proteases"/>
    <property type="match status" value="1"/>
</dbReference>
<dbReference type="InterPro" id="IPR018114">
    <property type="entry name" value="TRYPSIN_HIS"/>
</dbReference>
<feature type="domain" description="Peptidase S1" evidence="3">
    <location>
        <begin position="3"/>
        <end position="193"/>
    </location>
</feature>
<protein>
    <recommendedName>
        <fullName evidence="3">Peptidase S1 domain-containing protein</fullName>
    </recommendedName>
</protein>
<dbReference type="SUPFAM" id="SSF50494">
    <property type="entry name" value="Trypsin-like serine proteases"/>
    <property type="match status" value="1"/>
</dbReference>
<dbReference type="CDD" id="cd00190">
    <property type="entry name" value="Tryp_SPc"/>
    <property type="match status" value="1"/>
</dbReference>
<keyword evidence="5" id="KW-1185">Reference proteome</keyword>
<dbReference type="InterPro" id="IPR009003">
    <property type="entry name" value="Peptidase_S1_PA"/>
</dbReference>
<comment type="similarity">
    <text evidence="2">Belongs to the peptidase S1 family. CLIP subfamily.</text>
</comment>
<evidence type="ECO:0000313" key="5">
    <source>
        <dbReference type="Proteomes" id="UP000792457"/>
    </source>
</evidence>
<dbReference type="AlphaFoldDB" id="A0A8K0K681"/>
<reference evidence="4" key="1">
    <citation type="submission" date="2013-04" db="EMBL/GenBank/DDBJ databases">
        <authorList>
            <person name="Qu J."/>
            <person name="Murali S.C."/>
            <person name="Bandaranaike D."/>
            <person name="Bellair M."/>
            <person name="Blankenburg K."/>
            <person name="Chao H."/>
            <person name="Dinh H."/>
            <person name="Doddapaneni H."/>
            <person name="Downs B."/>
            <person name="Dugan-Rocha S."/>
            <person name="Elkadiri S."/>
            <person name="Gnanaolivu R.D."/>
            <person name="Hernandez B."/>
            <person name="Javaid M."/>
            <person name="Jayaseelan J.C."/>
            <person name="Lee S."/>
            <person name="Li M."/>
            <person name="Ming W."/>
            <person name="Munidasa M."/>
            <person name="Muniz J."/>
            <person name="Nguyen L."/>
            <person name="Ongeri F."/>
            <person name="Osuji N."/>
            <person name="Pu L.-L."/>
            <person name="Puazo M."/>
            <person name="Qu C."/>
            <person name="Quiroz J."/>
            <person name="Raj R."/>
            <person name="Weissenberger G."/>
            <person name="Xin Y."/>
            <person name="Zou X."/>
            <person name="Han Y."/>
            <person name="Richards S."/>
            <person name="Worley K."/>
            <person name="Muzny D."/>
            <person name="Gibbs R."/>
        </authorList>
    </citation>
    <scope>NUCLEOTIDE SEQUENCE</scope>
    <source>
        <strain evidence="4">Sampled in the wild</strain>
    </source>
</reference>
<dbReference type="PANTHER" id="PTHR24256">
    <property type="entry name" value="TRYPTASE-RELATED"/>
    <property type="match status" value="1"/>
</dbReference>
<evidence type="ECO:0000256" key="1">
    <source>
        <dbReference type="ARBA" id="ARBA00023157"/>
    </source>
</evidence>
<dbReference type="PROSITE" id="PS00134">
    <property type="entry name" value="TRYPSIN_HIS"/>
    <property type="match status" value="1"/>
</dbReference>
<dbReference type="OrthoDB" id="6380398at2759"/>
<evidence type="ECO:0000256" key="2">
    <source>
        <dbReference type="ARBA" id="ARBA00024195"/>
    </source>
</evidence>
<evidence type="ECO:0000259" key="3">
    <source>
        <dbReference type="PROSITE" id="PS50240"/>
    </source>
</evidence>
<name>A0A8K0K681_LADFU</name>
<dbReference type="InterPro" id="IPR051487">
    <property type="entry name" value="Ser/Thr_Proteases_Immune/Dev"/>
</dbReference>
<dbReference type="EMBL" id="KZ308380">
    <property type="protein sequence ID" value="KAG8228668.1"/>
    <property type="molecule type" value="Genomic_DNA"/>
</dbReference>
<dbReference type="FunFam" id="2.40.10.10:FF:000068">
    <property type="entry name" value="transmembrane protease serine 2"/>
    <property type="match status" value="1"/>
</dbReference>
<dbReference type="SMART" id="SM00020">
    <property type="entry name" value="Tryp_SPc"/>
    <property type="match status" value="1"/>
</dbReference>
<dbReference type="Proteomes" id="UP000792457">
    <property type="component" value="Unassembled WGS sequence"/>
</dbReference>
<dbReference type="InterPro" id="IPR043504">
    <property type="entry name" value="Peptidase_S1_PA_chymotrypsin"/>
</dbReference>
<organism evidence="4 5">
    <name type="scientific">Ladona fulva</name>
    <name type="common">Scarce chaser dragonfly</name>
    <name type="synonym">Libellula fulva</name>
    <dbReference type="NCBI Taxonomy" id="123851"/>
    <lineage>
        <taxon>Eukaryota</taxon>
        <taxon>Metazoa</taxon>
        <taxon>Ecdysozoa</taxon>
        <taxon>Arthropoda</taxon>
        <taxon>Hexapoda</taxon>
        <taxon>Insecta</taxon>
        <taxon>Pterygota</taxon>
        <taxon>Palaeoptera</taxon>
        <taxon>Odonata</taxon>
        <taxon>Epiprocta</taxon>
        <taxon>Anisoptera</taxon>
        <taxon>Libelluloidea</taxon>
        <taxon>Libellulidae</taxon>
        <taxon>Ladona</taxon>
    </lineage>
</organism>
<proteinExistence type="inferred from homology"/>
<comment type="caution">
    <text evidence="4">The sequence shown here is derived from an EMBL/GenBank/DDBJ whole genome shotgun (WGS) entry which is preliminary data.</text>
</comment>
<keyword evidence="1" id="KW-1015">Disulfide bond</keyword>
<evidence type="ECO:0000313" key="4">
    <source>
        <dbReference type="EMBL" id="KAG8228668.1"/>
    </source>
</evidence>
<dbReference type="InterPro" id="IPR001254">
    <property type="entry name" value="Trypsin_dom"/>
</dbReference>
<gene>
    <name evidence="4" type="ORF">J437_LFUL008905</name>
</gene>
<reference evidence="4" key="2">
    <citation type="submission" date="2017-10" db="EMBL/GenBank/DDBJ databases">
        <title>Ladona fulva Genome sequencing and assembly.</title>
        <authorList>
            <person name="Murali S."/>
            <person name="Richards S."/>
            <person name="Bandaranaike D."/>
            <person name="Bellair M."/>
            <person name="Blankenburg K."/>
            <person name="Chao H."/>
            <person name="Dinh H."/>
            <person name="Doddapaneni H."/>
            <person name="Dugan-Rocha S."/>
            <person name="Elkadiri S."/>
            <person name="Gnanaolivu R."/>
            <person name="Hernandez B."/>
            <person name="Skinner E."/>
            <person name="Javaid M."/>
            <person name="Lee S."/>
            <person name="Li M."/>
            <person name="Ming W."/>
            <person name="Munidasa M."/>
            <person name="Muniz J."/>
            <person name="Nguyen L."/>
            <person name="Hughes D."/>
            <person name="Osuji N."/>
            <person name="Pu L.-L."/>
            <person name="Puazo M."/>
            <person name="Qu C."/>
            <person name="Quiroz J."/>
            <person name="Raj R."/>
            <person name="Weissenberger G."/>
            <person name="Xin Y."/>
            <person name="Zou X."/>
            <person name="Han Y."/>
            <person name="Worley K."/>
            <person name="Muzny D."/>
            <person name="Gibbs R."/>
        </authorList>
    </citation>
    <scope>NUCLEOTIDE SEQUENCE</scope>
    <source>
        <strain evidence="4">Sampled in the wild</strain>
    </source>
</reference>
<sequence length="193" mass="20995">MRIVGGIEAGVNEFPMMAALANPVTRRPICGATIISRRYAVTAAHCLSLGNPDRVRLGLLVGEHDISTDEETTSAKLYNITQIIIHPNYKNVREGNDIALVKVGHSDADGIQFGKNVGPVCLPFRYLTESFSAERVIALGWGVVKFEGVPSDALKVSFLSVEPLQSCIEAYKGKVNYGQICTLRNRGDTCKVM</sequence>
<dbReference type="GO" id="GO:0004252">
    <property type="term" value="F:serine-type endopeptidase activity"/>
    <property type="evidence" value="ECO:0007669"/>
    <property type="project" value="InterPro"/>
</dbReference>
<accession>A0A8K0K681</accession>
<dbReference type="GO" id="GO:0006508">
    <property type="term" value="P:proteolysis"/>
    <property type="evidence" value="ECO:0007669"/>
    <property type="project" value="InterPro"/>
</dbReference>